<evidence type="ECO:0000313" key="1">
    <source>
        <dbReference type="EMBL" id="ORW20104.1"/>
    </source>
</evidence>
<gene>
    <name evidence="1" type="ORF">AWC17_08370</name>
</gene>
<accession>A0A1X1Z9S9</accession>
<comment type="caution">
    <text evidence="1">The sequence shown here is derived from an EMBL/GenBank/DDBJ whole genome shotgun (WGS) entry which is preliminary data.</text>
</comment>
<dbReference type="Proteomes" id="UP000193781">
    <property type="component" value="Unassembled WGS sequence"/>
</dbReference>
<evidence type="ECO:0000313" key="2">
    <source>
        <dbReference type="Proteomes" id="UP000193781"/>
    </source>
</evidence>
<sequence>MTTPAQPPDSLLAALAKARIPVENHEFIRRFTTAIGIAEFRAVDRSDKPYVVAKRRDGLPDLHIYYGYTTGFTSADEVARTAGDGAVCQPSSRKGMWYVEHPTDQVRPGGERSRSVRREAGFCSCGMQLSLTGTCGSCD</sequence>
<proteinExistence type="predicted"/>
<dbReference type="EMBL" id="LQPH01000134">
    <property type="protein sequence ID" value="ORW20104.1"/>
    <property type="molecule type" value="Genomic_DNA"/>
</dbReference>
<name>A0A1X1Z9S9_9MYCO</name>
<organism evidence="1 2">
    <name type="scientific">Mycobacterium nebraskense</name>
    <dbReference type="NCBI Taxonomy" id="244292"/>
    <lineage>
        <taxon>Bacteria</taxon>
        <taxon>Bacillati</taxon>
        <taxon>Actinomycetota</taxon>
        <taxon>Actinomycetes</taxon>
        <taxon>Mycobacteriales</taxon>
        <taxon>Mycobacteriaceae</taxon>
        <taxon>Mycobacterium</taxon>
    </lineage>
</organism>
<reference evidence="1 2" key="1">
    <citation type="submission" date="2016-01" db="EMBL/GenBank/DDBJ databases">
        <title>The new phylogeny of the genus Mycobacterium.</title>
        <authorList>
            <person name="Tarcisio F."/>
            <person name="Conor M."/>
            <person name="Antonella G."/>
            <person name="Elisabetta G."/>
            <person name="Giulia F.S."/>
            <person name="Sara T."/>
            <person name="Anna F."/>
            <person name="Clotilde B."/>
            <person name="Roberto B."/>
            <person name="Veronica D.S."/>
            <person name="Fabio R."/>
            <person name="Monica P."/>
            <person name="Olivier J."/>
            <person name="Enrico T."/>
            <person name="Nicola S."/>
        </authorList>
    </citation>
    <scope>NUCLEOTIDE SEQUENCE [LARGE SCALE GENOMIC DNA]</scope>
    <source>
        <strain evidence="1 2">DSM 44803</strain>
    </source>
</reference>
<dbReference type="RefSeq" id="WP_046182378.1">
    <property type="nucleotide sequence ID" value="NZ_JACKSS010000059.1"/>
</dbReference>
<dbReference type="OrthoDB" id="4989960at2"/>
<dbReference type="AlphaFoldDB" id="A0A1X1Z9S9"/>
<keyword evidence="2" id="KW-1185">Reference proteome</keyword>
<protein>
    <submittedName>
        <fullName evidence="1">Uncharacterized protein</fullName>
    </submittedName>
</protein>